<evidence type="ECO:0000313" key="2">
    <source>
        <dbReference type="EMBL" id="TFE02264.1"/>
    </source>
</evidence>
<evidence type="ECO:0008006" key="4">
    <source>
        <dbReference type="Google" id="ProtNLM"/>
    </source>
</evidence>
<feature type="transmembrane region" description="Helical" evidence="1">
    <location>
        <begin position="30"/>
        <end position="52"/>
    </location>
</feature>
<dbReference type="OrthoDB" id="1927595at2"/>
<evidence type="ECO:0000313" key="3">
    <source>
        <dbReference type="Proteomes" id="UP000297776"/>
    </source>
</evidence>
<dbReference type="Pfam" id="PF17247">
    <property type="entry name" value="DUF5316"/>
    <property type="match status" value="1"/>
</dbReference>
<organism evidence="2 3">
    <name type="scientific">Jeotgalibacillus salarius</name>
    <dbReference type="NCBI Taxonomy" id="546023"/>
    <lineage>
        <taxon>Bacteria</taxon>
        <taxon>Bacillati</taxon>
        <taxon>Bacillota</taxon>
        <taxon>Bacilli</taxon>
        <taxon>Bacillales</taxon>
        <taxon>Caryophanaceae</taxon>
        <taxon>Jeotgalibacillus</taxon>
    </lineage>
</organism>
<accession>A0A4Y8LHP6</accession>
<reference evidence="2 3" key="1">
    <citation type="submission" date="2019-03" db="EMBL/GenBank/DDBJ databases">
        <authorList>
            <person name="Yang Y."/>
        </authorList>
    </citation>
    <scope>NUCLEOTIDE SEQUENCE [LARGE SCALE GENOMIC DNA]</scope>
    <source>
        <strain evidence="2 3">ASL-1</strain>
    </source>
</reference>
<keyword evidence="1" id="KW-1133">Transmembrane helix</keyword>
<dbReference type="Proteomes" id="UP000297776">
    <property type="component" value="Unassembled WGS sequence"/>
</dbReference>
<comment type="caution">
    <text evidence="2">The sequence shown here is derived from an EMBL/GenBank/DDBJ whole genome shotgun (WGS) entry which is preliminary data.</text>
</comment>
<dbReference type="AlphaFoldDB" id="A0A4Y8LHP6"/>
<name>A0A4Y8LHP6_9BACL</name>
<keyword evidence="1" id="KW-0472">Membrane</keyword>
<sequence length="96" mass="10330">MKTVGIGTGLGLLGVILSWIIWGAGEIYTIPAGLGLLFLIVMMFSSGAMVSGSEMRANLATETKEGRKDRMKIMKYSAQLALPNLIIAGFLYFSLN</sequence>
<keyword evidence="1" id="KW-0812">Transmembrane</keyword>
<protein>
    <recommendedName>
        <fullName evidence="4">DUF2269 family protein</fullName>
    </recommendedName>
</protein>
<gene>
    <name evidence="2" type="ORF">E2626_06705</name>
</gene>
<feature type="transmembrane region" description="Helical" evidence="1">
    <location>
        <begin position="73"/>
        <end position="95"/>
    </location>
</feature>
<feature type="transmembrane region" description="Helical" evidence="1">
    <location>
        <begin position="7"/>
        <end position="24"/>
    </location>
</feature>
<keyword evidence="3" id="KW-1185">Reference proteome</keyword>
<dbReference type="InterPro" id="IPR035167">
    <property type="entry name" value="DUF5316"/>
</dbReference>
<dbReference type="EMBL" id="SORX01000003">
    <property type="protein sequence ID" value="TFE02264.1"/>
    <property type="molecule type" value="Genomic_DNA"/>
</dbReference>
<dbReference type="RefSeq" id="WP_134380966.1">
    <property type="nucleotide sequence ID" value="NZ_SORX01000003.1"/>
</dbReference>
<evidence type="ECO:0000256" key="1">
    <source>
        <dbReference type="SAM" id="Phobius"/>
    </source>
</evidence>
<proteinExistence type="predicted"/>